<feature type="domain" description="Tyrosine specific protein phosphatases" evidence="3">
    <location>
        <begin position="107"/>
        <end position="142"/>
    </location>
</feature>
<organism evidence="4 5">
    <name type="scientific">Agrobacterium tumefaciens</name>
    <dbReference type="NCBI Taxonomy" id="358"/>
    <lineage>
        <taxon>Bacteria</taxon>
        <taxon>Pseudomonadati</taxon>
        <taxon>Pseudomonadota</taxon>
        <taxon>Alphaproteobacteria</taxon>
        <taxon>Hyphomicrobiales</taxon>
        <taxon>Rhizobiaceae</taxon>
        <taxon>Rhizobium/Agrobacterium group</taxon>
        <taxon>Agrobacterium</taxon>
        <taxon>Agrobacterium tumefaciens complex</taxon>
    </lineage>
</organism>
<dbReference type="AlphaFoldDB" id="A0AAE6BUX2"/>
<name>A0AAE6BUX2_AGRTU</name>
<dbReference type="InterPro" id="IPR055214">
    <property type="entry name" value="PTP-NADK"/>
</dbReference>
<dbReference type="SUPFAM" id="SSF52799">
    <property type="entry name" value="(Phosphotyrosine protein) phosphatases II"/>
    <property type="match status" value="1"/>
</dbReference>
<feature type="transmembrane region" description="Helical" evidence="2">
    <location>
        <begin position="12"/>
        <end position="32"/>
    </location>
</feature>
<evidence type="ECO:0000259" key="3">
    <source>
        <dbReference type="PROSITE" id="PS50056"/>
    </source>
</evidence>
<dbReference type="CDD" id="cd14529">
    <property type="entry name" value="TpbA-like"/>
    <property type="match status" value="1"/>
</dbReference>
<evidence type="ECO:0000313" key="5">
    <source>
        <dbReference type="Proteomes" id="UP000298646"/>
    </source>
</evidence>
<keyword evidence="2" id="KW-0812">Transmembrane</keyword>
<gene>
    <name evidence="4" type="ORF">CFBP6624_26350</name>
</gene>
<sequence>MIKRTIRRVRNTGLALIVTALSLGTYLAFLQLSGNFHTVIPGEFYRSAQPSASQLENYADRFGIKTVINLRGKDDKAAWYNEEIAAAKRLGIQHVDFKMSASTMVTHDVAQQLVEVMKSAPKPILIHCKAGADRSGIVSAIYSHQIAGFDQDKAERQLSIFFGHIGIPYLSSTFAMDESWEKLEGHFDAKG</sequence>
<dbReference type="Gene3D" id="3.90.190.10">
    <property type="entry name" value="Protein tyrosine phosphatase superfamily"/>
    <property type="match status" value="1"/>
</dbReference>
<dbReference type="GO" id="GO:0016791">
    <property type="term" value="F:phosphatase activity"/>
    <property type="evidence" value="ECO:0007669"/>
    <property type="project" value="TreeGrafter"/>
</dbReference>
<dbReference type="Pfam" id="PF22741">
    <property type="entry name" value="PTP-NADK"/>
    <property type="match status" value="1"/>
</dbReference>
<dbReference type="Proteomes" id="UP000298646">
    <property type="component" value="Plasmid pAtCFBP6624"/>
</dbReference>
<dbReference type="PANTHER" id="PTHR31126">
    <property type="entry name" value="TYROSINE-PROTEIN PHOSPHATASE"/>
    <property type="match status" value="1"/>
</dbReference>
<reference evidence="4 5" key="1">
    <citation type="submission" date="2019-04" db="EMBL/GenBank/DDBJ databases">
        <title>Complete genome sequence of Agrobacterium tumefaciens CFBP6624.</title>
        <authorList>
            <person name="Haryono M."/>
            <person name="Lin Y.-C."/>
            <person name="Lai E.-M."/>
            <person name="Kuo C.-H."/>
        </authorList>
    </citation>
    <scope>NUCLEOTIDE SEQUENCE [LARGE SCALE GENOMIC DNA]</scope>
    <source>
        <strain evidence="4 5">CFBP6624</strain>
        <plasmid evidence="5">patcfbp6624</plasmid>
    </source>
</reference>
<dbReference type="InterPro" id="IPR000387">
    <property type="entry name" value="Tyr_Pase_dom"/>
</dbReference>
<dbReference type="InterPro" id="IPR016130">
    <property type="entry name" value="Tyr_Pase_AS"/>
</dbReference>
<keyword evidence="2" id="KW-1133">Transmembrane helix</keyword>
<keyword evidence="4" id="KW-0614">Plasmid</keyword>
<dbReference type="PROSITE" id="PS50056">
    <property type="entry name" value="TYR_PHOSPHATASE_2"/>
    <property type="match status" value="1"/>
</dbReference>
<dbReference type="InterPro" id="IPR029021">
    <property type="entry name" value="Prot-tyrosine_phosphatase-like"/>
</dbReference>
<dbReference type="RefSeq" id="WP_052820486.1">
    <property type="nucleotide sequence ID" value="NZ_CP039909.1"/>
</dbReference>
<keyword evidence="2" id="KW-0472">Membrane</keyword>
<geneLocation type="plasmid" evidence="5">
    <name>patcfbp6624</name>
</geneLocation>
<proteinExistence type="inferred from homology"/>
<evidence type="ECO:0000256" key="1">
    <source>
        <dbReference type="ARBA" id="ARBA00009580"/>
    </source>
</evidence>
<protein>
    <submittedName>
        <fullName evidence="4">Protein tyrosine phosphatase</fullName>
    </submittedName>
</protein>
<evidence type="ECO:0000256" key="2">
    <source>
        <dbReference type="SAM" id="Phobius"/>
    </source>
</evidence>
<dbReference type="PANTHER" id="PTHR31126:SF72">
    <property type="entry name" value="DUAL SPECIFICITY PROTEIN PHOSPHATASE TPBA"/>
    <property type="match status" value="1"/>
</dbReference>
<accession>A0AAE6BUX2</accession>
<dbReference type="PROSITE" id="PS00383">
    <property type="entry name" value="TYR_PHOSPHATASE_1"/>
    <property type="match status" value="1"/>
</dbReference>
<comment type="similarity">
    <text evidence="1">Belongs to the protein-tyrosine phosphatase family.</text>
</comment>
<evidence type="ECO:0000313" key="4">
    <source>
        <dbReference type="EMBL" id="QCM03701.1"/>
    </source>
</evidence>
<dbReference type="EMBL" id="CP039909">
    <property type="protein sequence ID" value="QCM03701.1"/>
    <property type="molecule type" value="Genomic_DNA"/>
</dbReference>